<dbReference type="Proteomes" id="UP000279384">
    <property type="component" value="Unassembled WGS sequence"/>
</dbReference>
<dbReference type="PANTHER" id="PTHR12526:SF629">
    <property type="entry name" value="TEICHURONIC ACID BIOSYNTHESIS GLYCOSYLTRANSFERASE TUAH-RELATED"/>
    <property type="match status" value="1"/>
</dbReference>
<dbReference type="RefSeq" id="WP_120809375.1">
    <property type="nucleotide sequence ID" value="NZ_RBID01000003.1"/>
</dbReference>
<dbReference type="PANTHER" id="PTHR12526">
    <property type="entry name" value="GLYCOSYLTRANSFERASE"/>
    <property type="match status" value="1"/>
</dbReference>
<dbReference type="CDD" id="cd03794">
    <property type="entry name" value="GT4_WbuB-like"/>
    <property type="match status" value="1"/>
</dbReference>
<evidence type="ECO:0008006" key="7">
    <source>
        <dbReference type="Google" id="ProtNLM"/>
    </source>
</evidence>
<dbReference type="Gene3D" id="3.40.50.2000">
    <property type="entry name" value="Glycogen Phosphorylase B"/>
    <property type="match status" value="2"/>
</dbReference>
<name>A0A495BKV4_VOGIN</name>
<keyword evidence="2" id="KW-0808">Transferase</keyword>
<keyword evidence="1" id="KW-0328">Glycosyltransferase</keyword>
<dbReference type="InterPro" id="IPR001296">
    <property type="entry name" value="Glyco_trans_1"/>
</dbReference>
<evidence type="ECO:0000313" key="6">
    <source>
        <dbReference type="Proteomes" id="UP000279384"/>
    </source>
</evidence>
<dbReference type="InterPro" id="IPR028098">
    <property type="entry name" value="Glyco_trans_4-like_N"/>
</dbReference>
<sequence length="369" mass="40300">MKIAHLSSAHPRHDIRIFVKECATLAAAGHEVHLIVADGLGDEINRDVRLHDVGAKSGGRLSRMTGTVKRVYDKALALMPDVAHFHDPELIPAALRLQQAGIRIVYDVHEDVPRQVLAKHWIPGMARPWVSRGVETLEDYAARRFDAIVAATPVIRERFARAGARRSIDVCNYPILAELVRDTPWSSRRNEACYLGGISRTRGIEPIIAALPDSDTRLNLAGIWSEPDLKAALQREAGWSRVNDLGVLDRAGVAEVLAASKIGLVTLLPTPSYVESLPIKLFEYMAAGMPVIASDFPLWRGIVEDAGCGLLVDPQDPRAIADAIATLLADDARAQAMGEAGKRAVLAKYSWAAEADKLLALYRQLQVTT</sequence>
<dbReference type="SUPFAM" id="SSF53756">
    <property type="entry name" value="UDP-Glycosyltransferase/glycogen phosphorylase"/>
    <property type="match status" value="1"/>
</dbReference>
<evidence type="ECO:0000256" key="2">
    <source>
        <dbReference type="ARBA" id="ARBA00022679"/>
    </source>
</evidence>
<evidence type="ECO:0000259" key="4">
    <source>
        <dbReference type="Pfam" id="PF13579"/>
    </source>
</evidence>
<feature type="domain" description="Glycosyltransferase subfamily 4-like N-terminal" evidence="4">
    <location>
        <begin position="22"/>
        <end position="166"/>
    </location>
</feature>
<protein>
    <recommendedName>
        <fullName evidence="7">Glycosyltransferase involved in cell wall biosynthesis</fullName>
    </recommendedName>
</protein>
<gene>
    <name evidence="5" type="ORF">C8E02_0282</name>
</gene>
<dbReference type="EMBL" id="RBID01000003">
    <property type="protein sequence ID" value="RKQ62056.1"/>
    <property type="molecule type" value="Genomic_DNA"/>
</dbReference>
<evidence type="ECO:0000256" key="1">
    <source>
        <dbReference type="ARBA" id="ARBA00022676"/>
    </source>
</evidence>
<dbReference type="AlphaFoldDB" id="A0A495BKV4"/>
<dbReference type="GO" id="GO:0016757">
    <property type="term" value="F:glycosyltransferase activity"/>
    <property type="evidence" value="ECO:0007669"/>
    <property type="project" value="UniProtKB-KW"/>
</dbReference>
<feature type="domain" description="Glycosyl transferase family 1" evidence="3">
    <location>
        <begin position="182"/>
        <end position="343"/>
    </location>
</feature>
<organism evidence="5 6">
    <name type="scientific">Vogesella indigofera</name>
    <name type="common">Pseudomonas indigofera</name>
    <dbReference type="NCBI Taxonomy" id="45465"/>
    <lineage>
        <taxon>Bacteria</taxon>
        <taxon>Pseudomonadati</taxon>
        <taxon>Pseudomonadota</taxon>
        <taxon>Betaproteobacteria</taxon>
        <taxon>Neisseriales</taxon>
        <taxon>Chromobacteriaceae</taxon>
        <taxon>Vogesella</taxon>
    </lineage>
</organism>
<dbReference type="Pfam" id="PF00534">
    <property type="entry name" value="Glycos_transf_1"/>
    <property type="match status" value="1"/>
</dbReference>
<proteinExistence type="predicted"/>
<accession>A0A495BKV4</accession>
<dbReference type="Pfam" id="PF13579">
    <property type="entry name" value="Glyco_trans_4_4"/>
    <property type="match status" value="1"/>
</dbReference>
<evidence type="ECO:0000313" key="5">
    <source>
        <dbReference type="EMBL" id="RKQ62056.1"/>
    </source>
</evidence>
<comment type="caution">
    <text evidence="5">The sequence shown here is derived from an EMBL/GenBank/DDBJ whole genome shotgun (WGS) entry which is preliminary data.</text>
</comment>
<evidence type="ECO:0000259" key="3">
    <source>
        <dbReference type="Pfam" id="PF00534"/>
    </source>
</evidence>
<reference evidence="5 6" key="1">
    <citation type="submission" date="2018-10" db="EMBL/GenBank/DDBJ databases">
        <title>Genomic Encyclopedia of Type Strains, Phase IV (KMG-IV): sequencing the most valuable type-strain genomes for metagenomic binning, comparative biology and taxonomic classification.</title>
        <authorList>
            <person name="Goeker M."/>
        </authorList>
    </citation>
    <scope>NUCLEOTIDE SEQUENCE [LARGE SCALE GENOMIC DNA]</scope>
    <source>
        <strain evidence="5 6">DSM 3303</strain>
    </source>
</reference>